<feature type="compositionally biased region" description="Basic and acidic residues" evidence="1">
    <location>
        <begin position="230"/>
        <end position="243"/>
    </location>
</feature>
<organism evidence="2 3">
    <name type="scientific">Asterophora parasitica</name>
    <dbReference type="NCBI Taxonomy" id="117018"/>
    <lineage>
        <taxon>Eukaryota</taxon>
        <taxon>Fungi</taxon>
        <taxon>Dikarya</taxon>
        <taxon>Basidiomycota</taxon>
        <taxon>Agaricomycotina</taxon>
        <taxon>Agaricomycetes</taxon>
        <taxon>Agaricomycetidae</taxon>
        <taxon>Agaricales</taxon>
        <taxon>Tricholomatineae</taxon>
        <taxon>Lyophyllaceae</taxon>
        <taxon>Asterophora</taxon>
    </lineage>
</organism>
<reference evidence="2" key="2">
    <citation type="submission" date="2021-10" db="EMBL/GenBank/DDBJ databases">
        <title>Phylogenomics reveals ancestral predisposition of the termite-cultivated fungus Termitomyces towards a domesticated lifestyle.</title>
        <authorList>
            <person name="Auxier B."/>
            <person name="Grum-Grzhimaylo A."/>
            <person name="Cardenas M.E."/>
            <person name="Lodge J.D."/>
            <person name="Laessoe T."/>
            <person name="Pedersen O."/>
            <person name="Smith M.E."/>
            <person name="Kuyper T.W."/>
            <person name="Franco-Molano E.A."/>
            <person name="Baroni T.J."/>
            <person name="Aanen D.K."/>
        </authorList>
    </citation>
    <scope>NUCLEOTIDE SEQUENCE</scope>
    <source>
        <strain evidence="2">AP01</strain>
        <tissue evidence="2">Mycelium</tissue>
    </source>
</reference>
<protein>
    <submittedName>
        <fullName evidence="2">Uncharacterized protein</fullName>
    </submittedName>
</protein>
<evidence type="ECO:0000313" key="3">
    <source>
        <dbReference type="Proteomes" id="UP000775547"/>
    </source>
</evidence>
<dbReference type="EMBL" id="JABCKV010000636">
    <property type="protein sequence ID" value="KAG5640566.1"/>
    <property type="molecule type" value="Genomic_DNA"/>
</dbReference>
<feature type="region of interest" description="Disordered" evidence="1">
    <location>
        <begin position="50"/>
        <end position="121"/>
    </location>
</feature>
<sequence length="275" mass="29576">MTEYDLSPGAYDHYLATQRRIASWVDQTEGHRPEYGNVFAVQPTVVASESHISHSSQSTFAPPGQRSLRASQSQHFSSETPAPSLAQSSRTATRHRSSANLRSQRSAHELQTSQASAHPGFPSAGGPAYVYAPSGWAPSAGIIVIPPQNASPVAYASSTYQPSPTPVFPASAPLPTLPHGSYTQTVYPPAYAYLDNLHGAGVGRALDQVYVNNHTHTRTGLQPVIMPFLERERGGRSKSVDSRKLRKKGGTKGREKGGKAKDSSSKRTRSEVRGS</sequence>
<gene>
    <name evidence="2" type="ORF">DXG03_008063</name>
</gene>
<feature type="compositionally biased region" description="Polar residues" evidence="1">
    <location>
        <begin position="100"/>
        <end position="116"/>
    </location>
</feature>
<dbReference type="Proteomes" id="UP000775547">
    <property type="component" value="Unassembled WGS sequence"/>
</dbReference>
<feature type="compositionally biased region" description="Basic and acidic residues" evidence="1">
    <location>
        <begin position="252"/>
        <end position="275"/>
    </location>
</feature>
<accession>A0A9P7G093</accession>
<reference evidence="2" key="1">
    <citation type="submission" date="2020-07" db="EMBL/GenBank/DDBJ databases">
        <authorList>
            <person name="Nieuwenhuis M."/>
            <person name="Van De Peppel L.J.J."/>
        </authorList>
    </citation>
    <scope>NUCLEOTIDE SEQUENCE</scope>
    <source>
        <strain evidence="2">AP01</strain>
        <tissue evidence="2">Mycelium</tissue>
    </source>
</reference>
<evidence type="ECO:0000256" key="1">
    <source>
        <dbReference type="SAM" id="MobiDB-lite"/>
    </source>
</evidence>
<keyword evidence="3" id="KW-1185">Reference proteome</keyword>
<dbReference type="OrthoDB" id="2976199at2759"/>
<feature type="region of interest" description="Disordered" evidence="1">
    <location>
        <begin position="230"/>
        <end position="275"/>
    </location>
</feature>
<comment type="caution">
    <text evidence="2">The sequence shown here is derived from an EMBL/GenBank/DDBJ whole genome shotgun (WGS) entry which is preliminary data.</text>
</comment>
<proteinExistence type="predicted"/>
<evidence type="ECO:0000313" key="2">
    <source>
        <dbReference type="EMBL" id="KAG5640566.1"/>
    </source>
</evidence>
<name>A0A9P7G093_9AGAR</name>
<feature type="compositionally biased region" description="Polar residues" evidence="1">
    <location>
        <begin position="68"/>
        <end position="87"/>
    </location>
</feature>
<dbReference type="AlphaFoldDB" id="A0A9P7G093"/>